<evidence type="ECO:0000313" key="2">
    <source>
        <dbReference type="Proteomes" id="UP000238479"/>
    </source>
</evidence>
<protein>
    <submittedName>
        <fullName evidence="1">Putative anthocyanidin 3-O-glucoside 5-O-glucosyltransferase</fullName>
        <ecNumber evidence="1">2.4.1.298</ecNumber>
    </submittedName>
</protein>
<organism evidence="1 2">
    <name type="scientific">Rosa chinensis</name>
    <name type="common">China rose</name>
    <dbReference type="NCBI Taxonomy" id="74649"/>
    <lineage>
        <taxon>Eukaryota</taxon>
        <taxon>Viridiplantae</taxon>
        <taxon>Streptophyta</taxon>
        <taxon>Embryophyta</taxon>
        <taxon>Tracheophyta</taxon>
        <taxon>Spermatophyta</taxon>
        <taxon>Magnoliopsida</taxon>
        <taxon>eudicotyledons</taxon>
        <taxon>Gunneridae</taxon>
        <taxon>Pentapetalae</taxon>
        <taxon>rosids</taxon>
        <taxon>fabids</taxon>
        <taxon>Rosales</taxon>
        <taxon>Rosaceae</taxon>
        <taxon>Rosoideae</taxon>
        <taxon>Rosoideae incertae sedis</taxon>
        <taxon>Rosa</taxon>
    </lineage>
</organism>
<dbReference type="AlphaFoldDB" id="A0A2P6QVV5"/>
<keyword evidence="2" id="KW-1185">Reference proteome</keyword>
<accession>A0A2P6QVV5</accession>
<gene>
    <name evidence="1" type="ORF">RchiOBHm_Chr4g0412501</name>
</gene>
<dbReference type="EMBL" id="PDCK01000042">
    <property type="protein sequence ID" value="PRQ38317.1"/>
    <property type="molecule type" value="Genomic_DNA"/>
</dbReference>
<dbReference type="EC" id="2.4.1.298" evidence="1"/>
<dbReference type="GO" id="GO:0102816">
    <property type="term" value="F:UDP-D-glucose:delphinidin 3-O-glucosyl-5-O-caffeoylglucoside -O-beta-D-glucosyltransferase activity"/>
    <property type="evidence" value="ECO:0007669"/>
    <property type="project" value="UniProtKB-EC"/>
</dbReference>
<sequence length="71" mass="7922">MRNSATASNSDPSHVELPGLPLALKSRDLPSFMVDSNPYNFALPLIEEQFELLRKESKPTILVIGEHVRCT</sequence>
<proteinExistence type="predicted"/>
<evidence type="ECO:0000313" key="1">
    <source>
        <dbReference type="EMBL" id="PRQ38317.1"/>
    </source>
</evidence>
<keyword evidence="1" id="KW-0808">Transferase</keyword>
<reference evidence="1 2" key="1">
    <citation type="journal article" date="2018" name="Nat. Genet.">
        <title>The Rosa genome provides new insights in the design of modern roses.</title>
        <authorList>
            <person name="Bendahmane M."/>
        </authorList>
    </citation>
    <scope>NUCLEOTIDE SEQUENCE [LARGE SCALE GENOMIC DNA]</scope>
    <source>
        <strain evidence="2">cv. Old Blush</strain>
    </source>
</reference>
<dbReference type="Gene3D" id="3.40.50.2000">
    <property type="entry name" value="Glycogen Phosphorylase B"/>
    <property type="match status" value="1"/>
</dbReference>
<dbReference type="Proteomes" id="UP000238479">
    <property type="component" value="Chromosome 4"/>
</dbReference>
<dbReference type="Gramene" id="PRQ38317">
    <property type="protein sequence ID" value="PRQ38317"/>
    <property type="gene ID" value="RchiOBHm_Chr4g0412501"/>
</dbReference>
<comment type="caution">
    <text evidence="1">The sequence shown here is derived from an EMBL/GenBank/DDBJ whole genome shotgun (WGS) entry which is preliminary data.</text>
</comment>
<name>A0A2P6QVV5_ROSCH</name>
<keyword evidence="1" id="KW-0328">Glycosyltransferase</keyword>